<evidence type="ECO:0000313" key="2">
    <source>
        <dbReference type="Proteomes" id="UP000327000"/>
    </source>
</evidence>
<keyword evidence="2" id="KW-1185">Reference proteome</keyword>
<protein>
    <submittedName>
        <fullName evidence="1">Transcriptional regulator, XRE family protein</fullName>
    </submittedName>
</protein>
<dbReference type="OrthoDB" id="4541472at2"/>
<dbReference type="AlphaFoldDB" id="A0A5N5W1F1"/>
<reference evidence="1 2" key="1">
    <citation type="journal article" date="2019" name="Microb. Cell Fact.">
        <title>Exploring novel herbicidin analogues by transcriptional regulator overexpression and MS/MS molecular networking.</title>
        <authorList>
            <person name="Shi Y."/>
            <person name="Gu R."/>
            <person name="Li Y."/>
            <person name="Wang X."/>
            <person name="Ren W."/>
            <person name="Li X."/>
            <person name="Wang L."/>
            <person name="Xie Y."/>
            <person name="Hong B."/>
        </authorList>
    </citation>
    <scope>NUCLEOTIDE SEQUENCE [LARGE SCALE GENOMIC DNA]</scope>
    <source>
        <strain evidence="1 2">US-43</strain>
    </source>
</reference>
<proteinExistence type="predicted"/>
<name>A0A5N5W1F1_STRMB</name>
<comment type="caution">
    <text evidence="1">The sequence shown here is derived from an EMBL/GenBank/DDBJ whole genome shotgun (WGS) entry which is preliminary data.</text>
</comment>
<evidence type="ECO:0000313" key="1">
    <source>
        <dbReference type="EMBL" id="KAB7835492.1"/>
    </source>
</evidence>
<accession>A0A5N5W1F1</accession>
<sequence length="501" mass="55579">MPRPTLFRLLVQERRWDNWAVFCEHFERAAREAAVKLSSPRLAGVTAGRRTFDRWFSGDWCGRPQRDAARVIEHLLGFSCAELFSPAPDVFGAATAVHDRGGLAASLAISARWPTSRLFMSATGDVADWWELAGRNVLDGTTTAVQFHPAAAGDGTVRITVDDTGALRRFLRPARRGLLVAVDEQATEMKLYVVDSWNARRALVSYPSPEAMLALPAAHELDDLTYGILWSLIQLDDGLLADDQALEEERRVMDACLPLPRSAVSRETCRELTAVGAGWLGSAFCAQHVQRRLDGASEPPVFWTREQTGEQAAAWLFFQHKLAYLRSLADRFAGVPVVMSRTFCIPENEVVRSGRYERILLFLAIALMELYGIRIQVTVRPEYSSVDGFALVTGQRAVVANWVRTEALWRADTITARSDVRAYQEIVNDASSASVVDGPSPVSRLRALSGYLEIDWRWLVRRCRSLSASGVGGLARPRSRLITLDALDQALHFVGTLPPDS</sequence>
<organism evidence="1 2">
    <name type="scientific">Streptomyces mobaraensis</name>
    <name type="common">Streptoverticillium mobaraense</name>
    <dbReference type="NCBI Taxonomy" id="35621"/>
    <lineage>
        <taxon>Bacteria</taxon>
        <taxon>Bacillati</taxon>
        <taxon>Actinomycetota</taxon>
        <taxon>Actinomycetes</taxon>
        <taxon>Kitasatosporales</taxon>
        <taxon>Streptomycetaceae</taxon>
        <taxon>Streptomyces</taxon>
    </lineage>
</organism>
<dbReference type="Proteomes" id="UP000327000">
    <property type="component" value="Unassembled WGS sequence"/>
</dbReference>
<gene>
    <name evidence="1" type="ORF">FRZ00_26720</name>
</gene>
<dbReference type="EMBL" id="VOKX01000107">
    <property type="protein sequence ID" value="KAB7835492.1"/>
    <property type="molecule type" value="Genomic_DNA"/>
</dbReference>